<dbReference type="SUPFAM" id="SSF100950">
    <property type="entry name" value="NagB/RpiA/CoA transferase-like"/>
    <property type="match status" value="1"/>
</dbReference>
<evidence type="ECO:0000313" key="2">
    <source>
        <dbReference type="EMBL" id="KXA13424.1"/>
    </source>
</evidence>
<feature type="domain" description="LUD" evidence="1">
    <location>
        <begin position="10"/>
        <end position="180"/>
    </location>
</feature>
<gene>
    <name evidence="2" type="ORF">HMPREF3206_01325</name>
</gene>
<comment type="caution">
    <text evidence="2">The sequence shown here is derived from an EMBL/GenBank/DDBJ whole genome shotgun (WGS) entry which is preliminary data.</text>
</comment>
<dbReference type="PATRIC" id="fig|134605.3.peg.1311"/>
<protein>
    <recommendedName>
        <fullName evidence="1">LUD domain-containing protein</fullName>
    </recommendedName>
</protein>
<dbReference type="PANTHER" id="PTHR43682:SF1">
    <property type="entry name" value="LACTATE UTILIZATION PROTEIN C"/>
    <property type="match status" value="1"/>
</dbReference>
<dbReference type="InterPro" id="IPR037171">
    <property type="entry name" value="NagB/RpiA_transferase-like"/>
</dbReference>
<name>A0A133NAV5_9FUSO</name>
<dbReference type="Pfam" id="PF02589">
    <property type="entry name" value="LUD_dom"/>
    <property type="match status" value="1"/>
</dbReference>
<dbReference type="Gene3D" id="3.40.50.10420">
    <property type="entry name" value="NagB/RpiA/CoA transferase-like"/>
    <property type="match status" value="1"/>
</dbReference>
<dbReference type="EMBL" id="LRPX01000069">
    <property type="protein sequence ID" value="KXA13424.1"/>
    <property type="molecule type" value="Genomic_DNA"/>
</dbReference>
<accession>A0A133NAV5</accession>
<evidence type="ECO:0000313" key="3">
    <source>
        <dbReference type="Proteomes" id="UP000070617"/>
    </source>
</evidence>
<reference evidence="3" key="1">
    <citation type="submission" date="2016-01" db="EMBL/GenBank/DDBJ databases">
        <authorList>
            <person name="Mitreva M."/>
            <person name="Pepin K.H."/>
            <person name="Mihindukulasuriya K.A."/>
            <person name="Fulton R."/>
            <person name="Fronick C."/>
            <person name="O'Laughlin M."/>
            <person name="Miner T."/>
            <person name="Herter B."/>
            <person name="Rosa B.A."/>
            <person name="Cordes M."/>
            <person name="Tomlinson C."/>
            <person name="Wollam A."/>
            <person name="Palsikar V.B."/>
            <person name="Mardis E.R."/>
            <person name="Wilson R.K."/>
        </authorList>
    </citation>
    <scope>NUCLEOTIDE SEQUENCE [LARGE SCALE GENOMIC DNA]</scope>
    <source>
        <strain evidence="3">CMW8396</strain>
    </source>
</reference>
<dbReference type="STRING" id="134605.HMPREF3206_01325"/>
<proteinExistence type="predicted"/>
<keyword evidence="3" id="KW-1185">Reference proteome</keyword>
<dbReference type="InterPro" id="IPR003741">
    <property type="entry name" value="LUD_dom"/>
</dbReference>
<dbReference type="RefSeq" id="WP_008801614.1">
    <property type="nucleotide sequence ID" value="NZ_KQ956559.1"/>
</dbReference>
<dbReference type="Proteomes" id="UP000070617">
    <property type="component" value="Unassembled WGS sequence"/>
</dbReference>
<dbReference type="PANTHER" id="PTHR43682">
    <property type="entry name" value="LACTATE UTILIZATION PROTEIN C"/>
    <property type="match status" value="1"/>
</dbReference>
<dbReference type="AlphaFoldDB" id="A0A133NAV5"/>
<organism evidence="2 3">
    <name type="scientific">Fusobacterium equinum</name>
    <dbReference type="NCBI Taxonomy" id="134605"/>
    <lineage>
        <taxon>Bacteria</taxon>
        <taxon>Fusobacteriati</taxon>
        <taxon>Fusobacteriota</taxon>
        <taxon>Fusobacteriia</taxon>
        <taxon>Fusobacteriales</taxon>
        <taxon>Fusobacteriaceae</taxon>
        <taxon>Fusobacterium</taxon>
    </lineage>
</organism>
<evidence type="ECO:0000259" key="1">
    <source>
        <dbReference type="Pfam" id="PF02589"/>
    </source>
</evidence>
<sequence>MSTITDELYESFKKNLESVNGSCMRTAKAGLGKLIADVFTTQEITSISVFESPMMKEAGVVATLREAGITVHTDHIRLHAETDKGGVSEAQHGIAELGTIVQEQDDADGRMVSTMSEFYIGLVKGSTIVATYDDMFDILSAMPEIPNFVGFVTGPSRTADIECVGTVGVHGPIQVCIIIVDDA</sequence>
<dbReference type="InterPro" id="IPR024185">
    <property type="entry name" value="FTHF_cligase-like_sf"/>
</dbReference>